<keyword evidence="3" id="KW-0227">DNA damage</keyword>
<evidence type="ECO:0000256" key="4">
    <source>
        <dbReference type="ARBA" id="ARBA00022801"/>
    </source>
</evidence>
<comment type="caution">
    <text evidence="9">The sequence shown here is derived from an EMBL/GenBank/DDBJ whole genome shotgun (WGS) entry which is preliminary data.</text>
</comment>
<dbReference type="GO" id="GO:0106300">
    <property type="term" value="P:protein-DNA covalent cross-linking repair"/>
    <property type="evidence" value="ECO:0007669"/>
    <property type="project" value="InterPro"/>
</dbReference>
<evidence type="ECO:0000256" key="3">
    <source>
        <dbReference type="ARBA" id="ARBA00022763"/>
    </source>
</evidence>
<dbReference type="Gene3D" id="3.90.1680.10">
    <property type="entry name" value="SOS response associated peptidase-like"/>
    <property type="match status" value="1"/>
</dbReference>
<reference evidence="9" key="1">
    <citation type="journal article" date="2016" name="Genome Announc.">
        <title>Draft genomes of two strains of Paenibacillus glucanolyticus with capability to degrade lignocellulose.</title>
        <authorList>
            <person name="Mathews S.L."/>
            <person name="Pawlak J."/>
            <person name="Grunden A.M."/>
        </authorList>
    </citation>
    <scope>NUCLEOTIDE SEQUENCE [LARGE SCALE GENOMIC DNA]</scope>
    <source>
        <strain evidence="9">SLM1</strain>
    </source>
</reference>
<dbReference type="GO" id="GO:0008233">
    <property type="term" value="F:peptidase activity"/>
    <property type="evidence" value="ECO:0007669"/>
    <property type="project" value="UniProtKB-KW"/>
</dbReference>
<dbReference type="Proteomes" id="UP000076796">
    <property type="component" value="Unassembled WGS sequence"/>
</dbReference>
<dbReference type="PANTHER" id="PTHR13604">
    <property type="entry name" value="DC12-RELATED"/>
    <property type="match status" value="1"/>
</dbReference>
<dbReference type="OrthoDB" id="9782620at2"/>
<evidence type="ECO:0000313" key="9">
    <source>
        <dbReference type="EMBL" id="KZS45167.1"/>
    </source>
</evidence>
<evidence type="ECO:0000256" key="7">
    <source>
        <dbReference type="ARBA" id="ARBA00023239"/>
    </source>
</evidence>
<accession>A0A163GUW7</accession>
<dbReference type="SUPFAM" id="SSF143081">
    <property type="entry name" value="BB1717-like"/>
    <property type="match status" value="1"/>
</dbReference>
<dbReference type="InterPro" id="IPR036590">
    <property type="entry name" value="SRAP-like"/>
</dbReference>
<comment type="similarity">
    <text evidence="1 8">Belongs to the SOS response-associated peptidase family.</text>
</comment>
<evidence type="ECO:0000313" key="10">
    <source>
        <dbReference type="Proteomes" id="UP000076796"/>
    </source>
</evidence>
<keyword evidence="4 8" id="KW-0378">Hydrolase</keyword>
<proteinExistence type="inferred from homology"/>
<evidence type="ECO:0000256" key="2">
    <source>
        <dbReference type="ARBA" id="ARBA00022670"/>
    </source>
</evidence>
<dbReference type="GO" id="GO:0003697">
    <property type="term" value="F:single-stranded DNA binding"/>
    <property type="evidence" value="ECO:0007669"/>
    <property type="project" value="InterPro"/>
</dbReference>
<keyword evidence="2 8" id="KW-0645">Protease</keyword>
<dbReference type="EMBL" id="LWMH01000001">
    <property type="protein sequence ID" value="KZS45167.1"/>
    <property type="molecule type" value="Genomic_DNA"/>
</dbReference>
<dbReference type="InterPro" id="IPR003738">
    <property type="entry name" value="SRAP"/>
</dbReference>
<dbReference type="AlphaFoldDB" id="A0A163GUW7"/>
<dbReference type="PANTHER" id="PTHR13604:SF0">
    <property type="entry name" value="ABASIC SITE PROCESSING PROTEIN HMCES"/>
    <property type="match status" value="1"/>
</dbReference>
<dbReference type="RefSeq" id="WP_063477663.1">
    <property type="nucleotide sequence ID" value="NZ_JBCMWP010000019.1"/>
</dbReference>
<evidence type="ECO:0000256" key="6">
    <source>
        <dbReference type="ARBA" id="ARBA00023125"/>
    </source>
</evidence>
<keyword evidence="6" id="KW-0238">DNA-binding</keyword>
<keyword evidence="10" id="KW-1185">Reference proteome</keyword>
<organism evidence="9 10">
    <name type="scientific">Paenibacillus glucanolyticus</name>
    <dbReference type="NCBI Taxonomy" id="59843"/>
    <lineage>
        <taxon>Bacteria</taxon>
        <taxon>Bacillati</taxon>
        <taxon>Bacillota</taxon>
        <taxon>Bacilli</taxon>
        <taxon>Bacillales</taxon>
        <taxon>Paenibacillaceae</taxon>
        <taxon>Paenibacillus</taxon>
    </lineage>
</organism>
<name>A0A163GUW7_9BACL</name>
<keyword evidence="7" id="KW-0456">Lyase</keyword>
<sequence length="227" mass="26137">MCGRFTITSDLEEIQDTFRIDEVNYDYSKRYNVAPTQMIPCILQQSGEGRILIGLKWGLIPFWSKDPKIAYKTINARSEGIEKKPAYRHLLKQNRVLIVSNGFYEWRHEKEGKQPFRFQLNTKAPFAFAGLHDTWKDPKGNEIHSCTIITTTPNELVTDVHDRMPVILTGRAADEWINPNIQETNKVISFLKPYPADRMIKYPVSKDVGNVKNTSPSLIEEIPLNSK</sequence>
<evidence type="ECO:0000256" key="1">
    <source>
        <dbReference type="ARBA" id="ARBA00008136"/>
    </source>
</evidence>
<dbReference type="EC" id="3.4.-.-" evidence="8"/>
<dbReference type="Pfam" id="PF02586">
    <property type="entry name" value="SRAP"/>
    <property type="match status" value="1"/>
</dbReference>
<protein>
    <recommendedName>
        <fullName evidence="8">Abasic site processing protein</fullName>
        <ecNumber evidence="8">3.4.-.-</ecNumber>
    </recommendedName>
</protein>
<keyword evidence="5" id="KW-0190">Covalent protein-DNA linkage</keyword>
<evidence type="ECO:0000256" key="5">
    <source>
        <dbReference type="ARBA" id="ARBA00023124"/>
    </source>
</evidence>
<evidence type="ECO:0000256" key="8">
    <source>
        <dbReference type="RuleBase" id="RU364100"/>
    </source>
</evidence>
<dbReference type="GO" id="GO:0006508">
    <property type="term" value="P:proteolysis"/>
    <property type="evidence" value="ECO:0007669"/>
    <property type="project" value="UniProtKB-KW"/>
</dbReference>
<dbReference type="GO" id="GO:0016829">
    <property type="term" value="F:lyase activity"/>
    <property type="evidence" value="ECO:0007669"/>
    <property type="project" value="UniProtKB-KW"/>
</dbReference>
<gene>
    <name evidence="9" type="ORF">AWU65_04075</name>
</gene>